<gene>
    <name evidence="1" type="ORF">PVAP13_8KG137502</name>
</gene>
<dbReference type="EMBL" id="CM029051">
    <property type="protein sequence ID" value="KAG2561084.1"/>
    <property type="molecule type" value="Genomic_DNA"/>
</dbReference>
<organism evidence="1 2">
    <name type="scientific">Panicum virgatum</name>
    <name type="common">Blackwell switchgrass</name>
    <dbReference type="NCBI Taxonomy" id="38727"/>
    <lineage>
        <taxon>Eukaryota</taxon>
        <taxon>Viridiplantae</taxon>
        <taxon>Streptophyta</taxon>
        <taxon>Embryophyta</taxon>
        <taxon>Tracheophyta</taxon>
        <taxon>Spermatophyta</taxon>
        <taxon>Magnoliopsida</taxon>
        <taxon>Liliopsida</taxon>
        <taxon>Poales</taxon>
        <taxon>Poaceae</taxon>
        <taxon>PACMAD clade</taxon>
        <taxon>Panicoideae</taxon>
        <taxon>Panicodae</taxon>
        <taxon>Paniceae</taxon>
        <taxon>Panicinae</taxon>
        <taxon>Panicum</taxon>
        <taxon>Panicum sect. Hiantes</taxon>
    </lineage>
</organism>
<reference evidence="1" key="1">
    <citation type="submission" date="2020-05" db="EMBL/GenBank/DDBJ databases">
        <title>WGS assembly of Panicum virgatum.</title>
        <authorList>
            <person name="Lovell J.T."/>
            <person name="Jenkins J."/>
            <person name="Shu S."/>
            <person name="Juenger T.E."/>
            <person name="Schmutz J."/>
        </authorList>
    </citation>
    <scope>NUCLEOTIDE SEQUENCE</scope>
    <source>
        <strain evidence="1">AP13</strain>
    </source>
</reference>
<sequence>MFNPCVTRISITPLLEHRKLKLSLHTPSLLNCCDISGWRISHHFPVPSIKSGEELPSLLTLITCHTRHKANNIAEIPLILINCLVPLLNVVQCIIHLVPEGVRIILSSELR</sequence>
<keyword evidence="2" id="KW-1185">Reference proteome</keyword>
<comment type="caution">
    <text evidence="1">The sequence shown here is derived from an EMBL/GenBank/DDBJ whole genome shotgun (WGS) entry which is preliminary data.</text>
</comment>
<protein>
    <submittedName>
        <fullName evidence="1">Uncharacterized protein</fullName>
    </submittedName>
</protein>
<dbReference type="Proteomes" id="UP000823388">
    <property type="component" value="Chromosome 8K"/>
</dbReference>
<evidence type="ECO:0000313" key="2">
    <source>
        <dbReference type="Proteomes" id="UP000823388"/>
    </source>
</evidence>
<accession>A0A8T0PSN7</accession>
<dbReference type="AlphaFoldDB" id="A0A8T0PSN7"/>
<proteinExistence type="predicted"/>
<evidence type="ECO:0000313" key="1">
    <source>
        <dbReference type="EMBL" id="KAG2561084.1"/>
    </source>
</evidence>
<name>A0A8T0PSN7_PANVG</name>